<keyword evidence="1" id="KW-0472">Membrane</keyword>
<keyword evidence="1" id="KW-1133">Transmembrane helix</keyword>
<accession>A0A918WZG4</accession>
<evidence type="ECO:0000313" key="3">
    <source>
        <dbReference type="Proteomes" id="UP000638353"/>
    </source>
</evidence>
<dbReference type="AlphaFoldDB" id="A0A918WZG4"/>
<dbReference type="Proteomes" id="UP000638353">
    <property type="component" value="Unassembled WGS sequence"/>
</dbReference>
<evidence type="ECO:0000313" key="2">
    <source>
        <dbReference type="EMBL" id="GHC98538.1"/>
    </source>
</evidence>
<keyword evidence="1" id="KW-0812">Transmembrane</keyword>
<sequence length="100" mass="10616">MTSTTAPAAHRTHLRHVTVAGSALAVALVPLLVGVLVAKGMGADPHSSVNALMTGGGPRAGLPRTEWRRRRHATMHRLRTARQGAARRCAHVCGRRSQSV</sequence>
<protein>
    <submittedName>
        <fullName evidence="2">Uncharacterized protein</fullName>
    </submittedName>
</protein>
<dbReference type="EMBL" id="BMVC01000008">
    <property type="protein sequence ID" value="GHC98538.1"/>
    <property type="molecule type" value="Genomic_DNA"/>
</dbReference>
<organism evidence="2 3">
    <name type="scientific">Streptomyces finlayi</name>
    <dbReference type="NCBI Taxonomy" id="67296"/>
    <lineage>
        <taxon>Bacteria</taxon>
        <taxon>Bacillati</taxon>
        <taxon>Actinomycetota</taxon>
        <taxon>Actinomycetes</taxon>
        <taxon>Kitasatosporales</taxon>
        <taxon>Streptomycetaceae</taxon>
        <taxon>Streptomyces</taxon>
    </lineage>
</organism>
<proteinExistence type="predicted"/>
<feature type="transmembrane region" description="Helical" evidence="1">
    <location>
        <begin position="20"/>
        <end position="38"/>
    </location>
</feature>
<gene>
    <name evidence="2" type="ORF">GCM10010334_40940</name>
</gene>
<reference evidence="2" key="2">
    <citation type="submission" date="2020-09" db="EMBL/GenBank/DDBJ databases">
        <authorList>
            <person name="Sun Q."/>
            <person name="Ohkuma M."/>
        </authorList>
    </citation>
    <scope>NUCLEOTIDE SEQUENCE</scope>
    <source>
        <strain evidence="2">JCM 4637</strain>
    </source>
</reference>
<reference evidence="2" key="1">
    <citation type="journal article" date="2014" name="Int. J. Syst. Evol. Microbiol.">
        <title>Complete genome sequence of Corynebacterium casei LMG S-19264T (=DSM 44701T), isolated from a smear-ripened cheese.</title>
        <authorList>
            <consortium name="US DOE Joint Genome Institute (JGI-PGF)"/>
            <person name="Walter F."/>
            <person name="Albersmeier A."/>
            <person name="Kalinowski J."/>
            <person name="Ruckert C."/>
        </authorList>
    </citation>
    <scope>NUCLEOTIDE SEQUENCE</scope>
    <source>
        <strain evidence="2">JCM 4637</strain>
    </source>
</reference>
<name>A0A918WZG4_9ACTN</name>
<dbReference type="RefSeq" id="WP_189824737.1">
    <property type="nucleotide sequence ID" value="NZ_BMVC01000008.1"/>
</dbReference>
<evidence type="ECO:0000256" key="1">
    <source>
        <dbReference type="SAM" id="Phobius"/>
    </source>
</evidence>
<comment type="caution">
    <text evidence="2">The sequence shown here is derived from an EMBL/GenBank/DDBJ whole genome shotgun (WGS) entry which is preliminary data.</text>
</comment>